<feature type="signal peptide" evidence="3">
    <location>
        <begin position="1"/>
        <end position="16"/>
    </location>
</feature>
<gene>
    <name evidence="4" type="ORF">APLA_LOCUS16135</name>
</gene>
<feature type="compositionally biased region" description="Basic residues" evidence="2">
    <location>
        <begin position="100"/>
        <end position="112"/>
    </location>
</feature>
<comment type="caution">
    <text evidence="4">The sequence shown here is derived from an EMBL/GenBank/DDBJ whole genome shotgun (WGS) entry which is preliminary data.</text>
</comment>
<feature type="region of interest" description="Disordered" evidence="2">
    <location>
        <begin position="155"/>
        <end position="263"/>
    </location>
</feature>
<feature type="compositionally biased region" description="Basic and acidic residues" evidence="2">
    <location>
        <begin position="177"/>
        <end position="186"/>
    </location>
</feature>
<evidence type="ECO:0000256" key="2">
    <source>
        <dbReference type="SAM" id="MobiDB-lite"/>
    </source>
</evidence>
<evidence type="ECO:0000256" key="3">
    <source>
        <dbReference type="SAM" id="SignalP"/>
    </source>
</evidence>
<reference evidence="4 5" key="1">
    <citation type="submission" date="2020-04" db="EMBL/GenBank/DDBJ databases">
        <authorList>
            <person name="Wallbank WR R."/>
            <person name="Pardo Diaz C."/>
            <person name="Kozak K."/>
            <person name="Martin S."/>
            <person name="Jiggins C."/>
            <person name="Moest M."/>
            <person name="Warren A I."/>
            <person name="Byers J.R.P. K."/>
            <person name="Montejo-Kovacevich G."/>
            <person name="Yen C E."/>
        </authorList>
    </citation>
    <scope>NUCLEOTIDE SEQUENCE [LARGE SCALE GENOMIC DNA]</scope>
</reference>
<protein>
    <submittedName>
        <fullName evidence="4">Uncharacterized protein</fullName>
    </submittedName>
</protein>
<feature type="compositionally biased region" description="Basic residues" evidence="2">
    <location>
        <begin position="213"/>
        <end position="235"/>
    </location>
</feature>
<name>A0A8S1BEG5_ARCPL</name>
<dbReference type="AlphaFoldDB" id="A0A8S1BEG5"/>
<organism evidence="4 5">
    <name type="scientific">Arctia plantaginis</name>
    <name type="common">Wood tiger moth</name>
    <name type="synonym">Phalaena plantaginis</name>
    <dbReference type="NCBI Taxonomy" id="874455"/>
    <lineage>
        <taxon>Eukaryota</taxon>
        <taxon>Metazoa</taxon>
        <taxon>Ecdysozoa</taxon>
        <taxon>Arthropoda</taxon>
        <taxon>Hexapoda</taxon>
        <taxon>Insecta</taxon>
        <taxon>Pterygota</taxon>
        <taxon>Neoptera</taxon>
        <taxon>Endopterygota</taxon>
        <taxon>Lepidoptera</taxon>
        <taxon>Glossata</taxon>
        <taxon>Ditrysia</taxon>
        <taxon>Noctuoidea</taxon>
        <taxon>Erebidae</taxon>
        <taxon>Arctiinae</taxon>
        <taxon>Arctia</taxon>
    </lineage>
</organism>
<sequence>MFRLILTLYYVIIVESSNVTKNDIQVESKTEDKQDSGPSLTILETRSTSFYPERKAIFLESDDVDSSEFDSDSYNDDKKRYNDSLYDLSTSPIILTEKPSKRHKILSRHHERQKNNQRPSPYNIPDDNSGDEKYYTVHSVETPKKIYERADSGYSDAISSSDEEDTSFPKGFTQPFKENDEKYIEKTKRKKKSQYTTQEESDSASELNENDKNKKRHKNIERDHNHKRNKVKYKGNPHDSDDRYKKPERLLNSAKNSSTKPKHLENKNRMENITKITANEINKHRNKTNNFMEVRVDLSQVKNKLNNLLRNVNFDDFYSTPAVLPPNNPKISTEMPKVLRNLQNVKNDTKVELANLFKDLNQESQRIKDNDTINSFTKYILQSTLKLFDNMKDKSTEYRWKKKMKHLAKSYEDRFNEFLRATKHHTIRTRLGTRKVILNAIDVSKRMVNRLINFMANDMEKRGLVYNNLTLVMFRAEIDTEEANELKRACKKLDICQAQKGFTNFITDMLLKMLTAPNDKFKTAFDAIIESARKTDFALNKSVDEGIKKKIDYCGRQNVNVQRGMIMIVSNMIIYRNTPLIVYDDSNPSDSKLKSNLSFLEIINTFDENVPNNQNNIQEWDSLNREMEEWVQGRNGNVQNIMTRFMSHISNVIKEIDSKAWDLILQNAEILFL</sequence>
<proteinExistence type="predicted"/>
<dbReference type="EMBL" id="CADEBD010000620">
    <property type="protein sequence ID" value="CAB3258164.1"/>
    <property type="molecule type" value="Genomic_DNA"/>
</dbReference>
<accession>A0A8S1BEG5</accession>
<feature type="region of interest" description="Disordered" evidence="2">
    <location>
        <begin position="99"/>
        <end position="133"/>
    </location>
</feature>
<feature type="compositionally biased region" description="Basic and acidic residues" evidence="2">
    <location>
        <begin position="236"/>
        <end position="249"/>
    </location>
</feature>
<evidence type="ECO:0000313" key="4">
    <source>
        <dbReference type="EMBL" id="CAB3258164.1"/>
    </source>
</evidence>
<evidence type="ECO:0000256" key="1">
    <source>
        <dbReference type="SAM" id="Coils"/>
    </source>
</evidence>
<keyword evidence="3" id="KW-0732">Signal</keyword>
<evidence type="ECO:0000313" key="5">
    <source>
        <dbReference type="Proteomes" id="UP000494256"/>
    </source>
</evidence>
<feature type="chain" id="PRO_5035794238" evidence="3">
    <location>
        <begin position="17"/>
        <end position="673"/>
    </location>
</feature>
<dbReference type="Proteomes" id="UP000494256">
    <property type="component" value="Unassembled WGS sequence"/>
</dbReference>
<keyword evidence="1" id="KW-0175">Coiled coil</keyword>
<feature type="coiled-coil region" evidence="1">
    <location>
        <begin position="339"/>
        <end position="370"/>
    </location>
</feature>